<evidence type="ECO:0008006" key="2">
    <source>
        <dbReference type="Google" id="ProtNLM"/>
    </source>
</evidence>
<proteinExistence type="predicted"/>
<reference evidence="1" key="1">
    <citation type="journal article" date="2015" name="Nature">
        <title>Complex archaea that bridge the gap between prokaryotes and eukaryotes.</title>
        <authorList>
            <person name="Spang A."/>
            <person name="Saw J.H."/>
            <person name="Jorgensen S.L."/>
            <person name="Zaremba-Niedzwiedzka K."/>
            <person name="Martijn J."/>
            <person name="Lind A.E."/>
            <person name="van Eijk R."/>
            <person name="Schleper C."/>
            <person name="Guy L."/>
            <person name="Ettema T.J."/>
        </authorList>
    </citation>
    <scope>NUCLEOTIDE SEQUENCE</scope>
</reference>
<gene>
    <name evidence="1" type="ORF">LCGC14_3005010</name>
</gene>
<feature type="non-terminal residue" evidence="1">
    <location>
        <position position="292"/>
    </location>
</feature>
<dbReference type="Gene3D" id="1.10.10.10">
    <property type="entry name" value="Winged helix-like DNA-binding domain superfamily/Winged helix DNA-binding domain"/>
    <property type="match status" value="1"/>
</dbReference>
<dbReference type="InterPro" id="IPR036388">
    <property type="entry name" value="WH-like_DNA-bd_sf"/>
</dbReference>
<dbReference type="AlphaFoldDB" id="A0A0F8Z7K5"/>
<sequence length="292" mass="33156">MTEQKQYPNHVIPNSYQTPNIYIDVIMPLLTDSEWRVLSYAMRHILGWREKIAARKGTISLSMFEHGYGPYPGCGLNKGTIIKILKALDAHGILVKDGGVTKDGQRWQIADNLEQISIQALETRLQNKRSKDKERTKKMLDGLKQKRAQLLSHNTGGVLSHNTASGMSHNTQLNPPINTTINPKDSVAQKQSDAVDADENVYPMIKRLYDNKRVKIWMGEARVIVEHFGESTFEVLNADPYRLREVFALDRKSAERIAAQWESEMMEDGDTIQDIELGSDGYLTEASWDKIE</sequence>
<protein>
    <recommendedName>
        <fullName evidence="2">Bacteriophage lambda Replication protein O N-terminal domain-containing protein</fullName>
    </recommendedName>
</protein>
<accession>A0A0F8Z7K5</accession>
<comment type="caution">
    <text evidence="1">The sequence shown here is derived from an EMBL/GenBank/DDBJ whole genome shotgun (WGS) entry which is preliminary data.</text>
</comment>
<evidence type="ECO:0000313" key="1">
    <source>
        <dbReference type="EMBL" id="KKK62369.1"/>
    </source>
</evidence>
<dbReference type="EMBL" id="LAZR01062022">
    <property type="protein sequence ID" value="KKK62369.1"/>
    <property type="molecule type" value="Genomic_DNA"/>
</dbReference>
<name>A0A0F8Z7K5_9ZZZZ</name>
<organism evidence="1">
    <name type="scientific">marine sediment metagenome</name>
    <dbReference type="NCBI Taxonomy" id="412755"/>
    <lineage>
        <taxon>unclassified sequences</taxon>
        <taxon>metagenomes</taxon>
        <taxon>ecological metagenomes</taxon>
    </lineage>
</organism>